<evidence type="ECO:0000256" key="1">
    <source>
        <dbReference type="ARBA" id="ARBA00004123"/>
    </source>
</evidence>
<evidence type="ECO:0000313" key="7">
    <source>
        <dbReference type="EMBL" id="TID15790.1"/>
    </source>
</evidence>
<keyword evidence="6" id="KW-0802">TPR repeat</keyword>
<feature type="repeat" description="TPR" evidence="6">
    <location>
        <begin position="80"/>
        <end position="113"/>
    </location>
</feature>
<comment type="subcellular location">
    <subcellularLocation>
        <location evidence="1">Nucleus</location>
    </subcellularLocation>
</comment>
<dbReference type="Pfam" id="PF23240">
    <property type="entry name" value="HAT_PRP39_N"/>
    <property type="match status" value="1"/>
</dbReference>
<dbReference type="STRING" id="52247.A0A4T0WXL1"/>
<evidence type="ECO:0000313" key="8">
    <source>
        <dbReference type="Proteomes" id="UP000307173"/>
    </source>
</evidence>
<keyword evidence="4" id="KW-0508">mRNA splicing</keyword>
<keyword evidence="2" id="KW-0507">mRNA processing</keyword>
<accession>A0A4T0WXL1</accession>
<comment type="caution">
    <text evidence="7">The sequence shown here is derived from an EMBL/GenBank/DDBJ whole genome shotgun (WGS) entry which is preliminary data.</text>
</comment>
<gene>
    <name evidence="7" type="ORF">CANINC_004319</name>
</gene>
<proteinExistence type="predicted"/>
<dbReference type="PROSITE" id="PS50005">
    <property type="entry name" value="TPR"/>
    <property type="match status" value="1"/>
</dbReference>
<sequence>MVDIDLNEIPNKGLWLEAAKKVAEHPDDDKSWLSFINLTEYLPSIKQKNKIEVNFFSKRAEKQLVILAYENFLINFPFREIQWVQYAQWHFKFSNLNKSIATFERALKILPHSLIIWNSYLDLILETNFDKDDVLYHFERARMMISYHYRSSSFFDKYLKFLKDNSLDKEQHLLLRRIIELPLHEYLKYFQQFLLLIENANLDTIKFLISRKDLETDFNLTWIDLLDEKKFYKLRTDLRKKFTDVFITTQYNAYKFYEFEKRIKIQENQSGNLNRLQLLNWKSYIEYVENLNLKGVNKEKEISLIKNNTLHIDMLYSRCLTVTSSYQYFWIKYANYYLNYNDFEAAEKILLRGIYMNPVTNFKLRLRLIDIYILSRDLAKGKALILELLLLFPDNLQFFCKLVEIEHFLNPQGVEEMIVNKLKEVQGKRNLALEEEFDYLFLELLKYSSISITRISSIFERFKDKKSYFYVKAFTQFNKYYNVKHYNEATKIPEGWLCEYF</sequence>
<evidence type="ECO:0000256" key="4">
    <source>
        <dbReference type="ARBA" id="ARBA00023187"/>
    </source>
</evidence>
<evidence type="ECO:0000256" key="2">
    <source>
        <dbReference type="ARBA" id="ARBA00022664"/>
    </source>
</evidence>
<reference evidence="7 8" key="1">
    <citation type="journal article" date="2019" name="Front. Genet.">
        <title>Whole-Genome Sequencing of the Opportunistic Yeast Pathogen Candida inconspicua Uncovers Its Hybrid Origin.</title>
        <authorList>
            <person name="Mixao V."/>
            <person name="Hansen A.P."/>
            <person name="Saus E."/>
            <person name="Boekhout T."/>
            <person name="Lass-Florl C."/>
            <person name="Gabaldon T."/>
        </authorList>
    </citation>
    <scope>NUCLEOTIDE SEQUENCE [LARGE SCALE GENOMIC DNA]</scope>
    <source>
        <strain evidence="7 8">CBS 180</strain>
    </source>
</reference>
<dbReference type="PANTHER" id="PTHR17204">
    <property type="entry name" value="PRE-MRNA PROCESSING PROTEIN PRP39-RELATED"/>
    <property type="match status" value="1"/>
</dbReference>
<dbReference type="GO" id="GO:0030627">
    <property type="term" value="F:pre-mRNA 5'-splice site binding"/>
    <property type="evidence" value="ECO:0007669"/>
    <property type="project" value="TreeGrafter"/>
</dbReference>
<dbReference type="OrthoDB" id="10265668at2759"/>
<dbReference type="InterPro" id="IPR011990">
    <property type="entry name" value="TPR-like_helical_dom_sf"/>
</dbReference>
<evidence type="ECO:0008006" key="9">
    <source>
        <dbReference type="Google" id="ProtNLM"/>
    </source>
</evidence>
<keyword evidence="3" id="KW-0677">Repeat</keyword>
<evidence type="ECO:0000256" key="5">
    <source>
        <dbReference type="ARBA" id="ARBA00023242"/>
    </source>
</evidence>
<evidence type="ECO:0000256" key="3">
    <source>
        <dbReference type="ARBA" id="ARBA00022737"/>
    </source>
</evidence>
<dbReference type="InterPro" id="IPR019734">
    <property type="entry name" value="TPR_rpt"/>
</dbReference>
<dbReference type="GO" id="GO:0000243">
    <property type="term" value="C:commitment complex"/>
    <property type="evidence" value="ECO:0007669"/>
    <property type="project" value="TreeGrafter"/>
</dbReference>
<protein>
    <recommendedName>
        <fullName evidence="9">Suppressor of forked domain-containing protein</fullName>
    </recommendedName>
</protein>
<dbReference type="Proteomes" id="UP000307173">
    <property type="component" value="Unassembled WGS sequence"/>
</dbReference>
<name>A0A4T0WXL1_9ASCO</name>
<dbReference type="SUPFAM" id="SSF48452">
    <property type="entry name" value="TPR-like"/>
    <property type="match status" value="1"/>
</dbReference>
<dbReference type="EMBL" id="SELW01000652">
    <property type="protein sequence ID" value="TID15790.1"/>
    <property type="molecule type" value="Genomic_DNA"/>
</dbReference>
<dbReference type="AlphaFoldDB" id="A0A4T0WXL1"/>
<keyword evidence="5" id="KW-0539">Nucleus</keyword>
<evidence type="ECO:0000256" key="6">
    <source>
        <dbReference type="PROSITE-ProRule" id="PRU00339"/>
    </source>
</evidence>
<dbReference type="GO" id="GO:0005685">
    <property type="term" value="C:U1 snRNP"/>
    <property type="evidence" value="ECO:0007669"/>
    <property type="project" value="TreeGrafter"/>
</dbReference>
<dbReference type="GO" id="GO:0071004">
    <property type="term" value="C:U2-type prespliceosome"/>
    <property type="evidence" value="ECO:0007669"/>
    <property type="project" value="TreeGrafter"/>
</dbReference>
<dbReference type="GO" id="GO:0000395">
    <property type="term" value="P:mRNA 5'-splice site recognition"/>
    <property type="evidence" value="ECO:0007669"/>
    <property type="project" value="TreeGrafter"/>
</dbReference>
<dbReference type="InterPro" id="IPR059164">
    <property type="entry name" value="HAT_PRP39_C"/>
</dbReference>
<keyword evidence="8" id="KW-1185">Reference proteome</keyword>
<organism evidence="7 8">
    <name type="scientific">Pichia inconspicua</name>
    <dbReference type="NCBI Taxonomy" id="52247"/>
    <lineage>
        <taxon>Eukaryota</taxon>
        <taxon>Fungi</taxon>
        <taxon>Dikarya</taxon>
        <taxon>Ascomycota</taxon>
        <taxon>Saccharomycotina</taxon>
        <taxon>Pichiomycetes</taxon>
        <taxon>Pichiales</taxon>
        <taxon>Pichiaceae</taxon>
        <taxon>Pichia</taxon>
    </lineage>
</organism>
<dbReference type="Pfam" id="PF23241">
    <property type="entry name" value="HAT_PRP39_C"/>
    <property type="match status" value="1"/>
</dbReference>
<dbReference type="Gene3D" id="1.25.40.10">
    <property type="entry name" value="Tetratricopeptide repeat domain"/>
    <property type="match status" value="2"/>
</dbReference>
<dbReference type="PANTHER" id="PTHR17204:SF23">
    <property type="entry name" value="U1 SMALL NUCLEAR RIBONUCLEOPROTEIN COMPONENT PRP42"/>
    <property type="match status" value="1"/>
</dbReference>